<name>A0A0T5PF49_9RHOB</name>
<feature type="site" description="Important for substrate specificity" evidence="4">
    <location>
        <position position="223"/>
    </location>
</feature>
<evidence type="ECO:0000313" key="7">
    <source>
        <dbReference type="EMBL" id="QEW28832.1"/>
    </source>
</evidence>
<reference evidence="7 9" key="2">
    <citation type="submission" date="2018-08" db="EMBL/GenBank/DDBJ databases">
        <title>Genetic Globetrotter - A new plasmid hitch-hiking vast phylogenetic and geographic distances.</title>
        <authorList>
            <person name="Vollmers J."/>
            <person name="Petersen J."/>
        </authorList>
    </citation>
    <scope>NUCLEOTIDE SEQUENCE [LARGE SCALE GENOMIC DNA]</scope>
    <source>
        <strain evidence="7 9">DSM 26383</strain>
    </source>
</reference>
<feature type="binding site" evidence="4">
    <location>
        <begin position="54"/>
        <end position="55"/>
    </location>
    <ligand>
        <name>phosphate</name>
        <dbReference type="ChEBI" id="CHEBI:43474"/>
    </ligand>
</feature>
<comment type="function">
    <text evidence="4">Catalyzes the reversible phosphorylation of S-methyl-5'-thioadenosine (MTA) to adenine and 5-methylthioribose-1-phosphate. Involved in the breakdown of MTA, a major by-product of polyamine biosynthesis. Responsible for the first step in the methionine salvage pathway after MTA has been generated from S-adenosylmethionine. Has broad substrate specificity with 6-aminopurine nucleosides as preferred substrates.</text>
</comment>
<evidence type="ECO:0000259" key="5">
    <source>
        <dbReference type="Pfam" id="PF01048"/>
    </source>
</evidence>
<dbReference type="GO" id="GO:0005829">
    <property type="term" value="C:cytosol"/>
    <property type="evidence" value="ECO:0007669"/>
    <property type="project" value="TreeGrafter"/>
</dbReference>
<comment type="subunit">
    <text evidence="4">Homohexamer. Dimer of a homotrimer.</text>
</comment>
<evidence type="ECO:0000256" key="1">
    <source>
        <dbReference type="ARBA" id="ARBA00022676"/>
    </source>
</evidence>
<gene>
    <name evidence="4 7" type="primary">mtnP</name>
    <name evidence="7" type="ORF">RIdsm_04672</name>
    <name evidence="6" type="ORF">XM52_02975</name>
</gene>
<reference evidence="6 8" key="1">
    <citation type="submission" date="2015-04" db="EMBL/GenBank/DDBJ databases">
        <title>The draft genome sequence of Roseovarius indicus B108T.</title>
        <authorList>
            <person name="Li G."/>
            <person name="Lai Q."/>
            <person name="Shao Z."/>
            <person name="Yan P."/>
        </authorList>
    </citation>
    <scope>NUCLEOTIDE SEQUENCE [LARGE SCALE GENOMIC DNA]</scope>
    <source>
        <strain evidence="6 8">B108</strain>
    </source>
</reference>
<keyword evidence="2 4" id="KW-0808">Transferase</keyword>
<dbReference type="EMBL" id="CP031598">
    <property type="protein sequence ID" value="QEW28832.1"/>
    <property type="molecule type" value="Genomic_DNA"/>
</dbReference>
<organism evidence="6 8">
    <name type="scientific">Roseovarius indicus</name>
    <dbReference type="NCBI Taxonomy" id="540747"/>
    <lineage>
        <taxon>Bacteria</taxon>
        <taxon>Pseudomonadati</taxon>
        <taxon>Pseudomonadota</taxon>
        <taxon>Alphaproteobacteria</taxon>
        <taxon>Rhodobacterales</taxon>
        <taxon>Roseobacteraceae</taxon>
        <taxon>Roseovarius</taxon>
    </lineage>
</organism>
<dbReference type="CDD" id="cd09010">
    <property type="entry name" value="MTAP_SsMTAPII_like_MTIP"/>
    <property type="match status" value="1"/>
</dbReference>
<dbReference type="NCBIfam" id="TIGR01694">
    <property type="entry name" value="MTAP"/>
    <property type="match status" value="1"/>
</dbReference>
<dbReference type="FunFam" id="3.40.50.1580:FF:000012">
    <property type="entry name" value="Probable 6-oxopurine nucleoside phosphorylase"/>
    <property type="match status" value="1"/>
</dbReference>
<dbReference type="STRING" id="540747.SAMN04488031_102830"/>
<evidence type="ECO:0000313" key="6">
    <source>
        <dbReference type="EMBL" id="KRS19805.1"/>
    </source>
</evidence>
<dbReference type="UniPathway" id="UPA00904">
    <property type="reaction ID" value="UER00873"/>
</dbReference>
<keyword evidence="8" id="KW-1185">Reference proteome</keyword>
<dbReference type="GO" id="GO:0006166">
    <property type="term" value="P:purine ribonucleoside salvage"/>
    <property type="evidence" value="ECO:0007669"/>
    <property type="project" value="UniProtKB-KW"/>
</dbReference>
<dbReference type="AlphaFoldDB" id="A0A0T5PF49"/>
<dbReference type="HAMAP" id="MF_01963">
    <property type="entry name" value="MTAP"/>
    <property type="match status" value="1"/>
</dbReference>
<feature type="binding site" evidence="4">
    <location>
        <begin position="87"/>
        <end position="88"/>
    </location>
    <ligand>
        <name>phosphate</name>
        <dbReference type="ChEBI" id="CHEBI:43474"/>
    </ligand>
</feature>
<dbReference type="InterPro" id="IPR010044">
    <property type="entry name" value="MTAP"/>
</dbReference>
<proteinExistence type="inferred from homology"/>
<accession>A0A0T5PF49</accession>
<dbReference type="PANTHER" id="PTHR42679:SF2">
    <property type="entry name" value="S-METHYL-5'-THIOADENOSINE PHOSPHORYLASE"/>
    <property type="match status" value="1"/>
</dbReference>
<dbReference type="Gene3D" id="3.40.50.1580">
    <property type="entry name" value="Nucleoside phosphorylase domain"/>
    <property type="match status" value="1"/>
</dbReference>
<dbReference type="NCBIfam" id="NF006492">
    <property type="entry name" value="PRK08931.1"/>
    <property type="match status" value="1"/>
</dbReference>
<dbReference type="OrthoDB" id="1523230at2"/>
<keyword evidence="3 4" id="KW-0660">Purine salvage</keyword>
<dbReference type="SUPFAM" id="SSF53167">
    <property type="entry name" value="Purine and uridine phosphorylases"/>
    <property type="match status" value="1"/>
</dbReference>
<dbReference type="KEGG" id="rid:RIdsm_04672"/>
<feature type="site" description="Important for substrate specificity" evidence="4">
    <location>
        <position position="167"/>
    </location>
</feature>
<evidence type="ECO:0000256" key="4">
    <source>
        <dbReference type="HAMAP-Rule" id="MF_01963"/>
    </source>
</evidence>
<sequence length="291" mass="31013">MTDTMIGVIGGSGLYQIDGLDGAEWVKVDSPWGAPSDEIFCGEVGGVKMAFLPRHGRGHVHSPSTVPYRANIDALKRLGVTDVISVSACGSFREEMAPGDFVIVDQFIDRTFAREKSFFGTGCVGHVSLAHPTCPRLSDACESAAKSAGITVHRGGTYLAMEGPQFSTLAESKMYREIWGCDVIGMTNMPEAKLAREAELCYASVAMVTDYDSWHPHHGEVDITAIIATLQGNADKGRAMVKGLPALLGTEREACPHGCDRALEFAILTAPEARDAALVAKLDAVAGRVLS</sequence>
<dbReference type="EC" id="2.4.2.28" evidence="4"/>
<dbReference type="Pfam" id="PF01048">
    <property type="entry name" value="PNP_UDP_1"/>
    <property type="match status" value="1"/>
</dbReference>
<dbReference type="Proteomes" id="UP000325785">
    <property type="component" value="Chromosome"/>
</dbReference>
<dbReference type="EMBL" id="LAXI01000001">
    <property type="protein sequence ID" value="KRS19805.1"/>
    <property type="molecule type" value="Genomic_DNA"/>
</dbReference>
<dbReference type="GO" id="GO:0019509">
    <property type="term" value="P:L-methionine salvage from methylthioadenosine"/>
    <property type="evidence" value="ECO:0007669"/>
    <property type="project" value="UniProtKB-UniRule"/>
</dbReference>
<evidence type="ECO:0000256" key="2">
    <source>
        <dbReference type="ARBA" id="ARBA00022679"/>
    </source>
</evidence>
<evidence type="ECO:0000256" key="3">
    <source>
        <dbReference type="ARBA" id="ARBA00022726"/>
    </source>
</evidence>
<dbReference type="GO" id="GO:0017061">
    <property type="term" value="F:S-methyl-5-thioadenosine phosphorylase activity"/>
    <property type="evidence" value="ECO:0007669"/>
    <property type="project" value="UniProtKB-UniRule"/>
</dbReference>
<evidence type="ECO:0000313" key="8">
    <source>
        <dbReference type="Proteomes" id="UP000051401"/>
    </source>
</evidence>
<dbReference type="RefSeq" id="WP_057813074.1">
    <property type="nucleotide sequence ID" value="NZ_CP031598.1"/>
</dbReference>
<evidence type="ECO:0000313" key="9">
    <source>
        <dbReference type="Proteomes" id="UP000325785"/>
    </source>
</evidence>
<protein>
    <recommendedName>
        <fullName evidence="4">S-methyl-5'-thioadenosine phosphorylase</fullName>
        <ecNumber evidence="4">2.4.2.28</ecNumber>
    </recommendedName>
    <alternativeName>
        <fullName evidence="4">5'-methylthioadenosine phosphorylase</fullName>
        <shortName evidence="4">MTA phosphorylase</shortName>
        <shortName evidence="4">MTAP</shortName>
    </alternativeName>
</protein>
<comment type="similarity">
    <text evidence="4">Belongs to the PNP/MTAP phosphorylase family. MTAP subfamily.</text>
</comment>
<dbReference type="InterPro" id="IPR035994">
    <property type="entry name" value="Nucleoside_phosphorylase_sf"/>
</dbReference>
<feature type="binding site" evidence="4">
    <location>
        <begin position="210"/>
        <end position="212"/>
    </location>
    <ligand>
        <name>substrate</name>
    </ligand>
</feature>
<dbReference type="PATRIC" id="fig|540747.5.peg.607"/>
<dbReference type="PANTHER" id="PTHR42679">
    <property type="entry name" value="S-METHYL-5'-THIOADENOSINE PHOSPHORYLASE"/>
    <property type="match status" value="1"/>
</dbReference>
<feature type="binding site" evidence="4">
    <location>
        <position position="12"/>
    </location>
    <ligand>
        <name>phosphate</name>
        <dbReference type="ChEBI" id="CHEBI:43474"/>
    </ligand>
</feature>
<comment type="catalytic activity">
    <reaction evidence="4">
        <text>S-methyl-5'-thioadenosine + phosphate = 5-(methylsulfanyl)-alpha-D-ribose 1-phosphate + adenine</text>
        <dbReference type="Rhea" id="RHEA:11852"/>
        <dbReference type="ChEBI" id="CHEBI:16708"/>
        <dbReference type="ChEBI" id="CHEBI:17509"/>
        <dbReference type="ChEBI" id="CHEBI:43474"/>
        <dbReference type="ChEBI" id="CHEBI:58533"/>
        <dbReference type="EC" id="2.4.2.28"/>
    </reaction>
</comment>
<comment type="pathway">
    <text evidence="4">Amino-acid biosynthesis; L-methionine biosynthesis via salvage pathway; S-methyl-5-thio-alpha-D-ribose 1-phosphate from S-methyl-5'-thioadenosine (phosphorylase route): step 1/1.</text>
</comment>
<dbReference type="InterPro" id="IPR000845">
    <property type="entry name" value="Nucleoside_phosphorylase_d"/>
</dbReference>
<keyword evidence="1 4" id="KW-0328">Glycosyltransferase</keyword>
<feature type="binding site" evidence="4">
    <location>
        <position position="187"/>
    </location>
    <ligand>
        <name>phosphate</name>
        <dbReference type="ChEBI" id="CHEBI:43474"/>
    </ligand>
</feature>
<feature type="binding site" evidence="4">
    <location>
        <position position="186"/>
    </location>
    <ligand>
        <name>substrate</name>
    </ligand>
</feature>
<dbReference type="Proteomes" id="UP000051401">
    <property type="component" value="Unassembled WGS sequence"/>
</dbReference>
<feature type="domain" description="Nucleoside phosphorylase" evidence="5">
    <location>
        <begin position="6"/>
        <end position="241"/>
    </location>
</feature>